<evidence type="ECO:0000256" key="1">
    <source>
        <dbReference type="SAM" id="Phobius"/>
    </source>
</evidence>
<protein>
    <recommendedName>
        <fullName evidence="4">Adenylosuccinate synthetase</fullName>
    </recommendedName>
</protein>
<reference evidence="2 3" key="1">
    <citation type="submission" date="2019-07" db="EMBL/GenBank/DDBJ databases">
        <title>Whole genome shotgun sequence of Cyclobacterium qasimii NBRC 106168.</title>
        <authorList>
            <person name="Hosoyama A."/>
            <person name="Uohara A."/>
            <person name="Ohji S."/>
            <person name="Ichikawa N."/>
        </authorList>
    </citation>
    <scope>NUCLEOTIDE SEQUENCE [LARGE SCALE GENOMIC DNA]</scope>
    <source>
        <strain evidence="2 3">NBRC 106168</strain>
    </source>
</reference>
<sequence>MEDKSSIFKKHSDFRPQLKPSIWVSLLLMAIVPHGLMAQIQEGLPKPSDPIDLSDTSDLVIFIILPILVFILYLFWRKAIKKRNDRRK</sequence>
<evidence type="ECO:0000313" key="3">
    <source>
        <dbReference type="Proteomes" id="UP000321301"/>
    </source>
</evidence>
<accession>A0A512CIM5</accession>
<organism evidence="2 3">
    <name type="scientific">Cyclobacterium qasimii</name>
    <dbReference type="NCBI Taxonomy" id="1350429"/>
    <lineage>
        <taxon>Bacteria</taxon>
        <taxon>Pseudomonadati</taxon>
        <taxon>Bacteroidota</taxon>
        <taxon>Cytophagia</taxon>
        <taxon>Cytophagales</taxon>
        <taxon>Cyclobacteriaceae</taxon>
        <taxon>Cyclobacterium</taxon>
    </lineage>
</organism>
<gene>
    <name evidence="2" type="ORF">CQA01_46030</name>
</gene>
<feature type="transmembrane region" description="Helical" evidence="1">
    <location>
        <begin position="21"/>
        <end position="39"/>
    </location>
</feature>
<name>A0A512CIM5_9BACT</name>
<keyword evidence="1" id="KW-0812">Transmembrane</keyword>
<dbReference type="RefSeq" id="WP_020891643.1">
    <property type="nucleotide sequence ID" value="NZ_BJYV01000036.1"/>
</dbReference>
<keyword evidence="1" id="KW-0472">Membrane</keyword>
<keyword evidence="1" id="KW-1133">Transmembrane helix</keyword>
<proteinExistence type="predicted"/>
<feature type="transmembrane region" description="Helical" evidence="1">
    <location>
        <begin position="59"/>
        <end position="76"/>
    </location>
</feature>
<evidence type="ECO:0000313" key="2">
    <source>
        <dbReference type="EMBL" id="GEO24069.1"/>
    </source>
</evidence>
<dbReference type="EMBL" id="BJYV01000036">
    <property type="protein sequence ID" value="GEO24069.1"/>
    <property type="molecule type" value="Genomic_DNA"/>
</dbReference>
<keyword evidence="3" id="KW-1185">Reference proteome</keyword>
<dbReference type="Proteomes" id="UP000321301">
    <property type="component" value="Unassembled WGS sequence"/>
</dbReference>
<evidence type="ECO:0008006" key="4">
    <source>
        <dbReference type="Google" id="ProtNLM"/>
    </source>
</evidence>
<comment type="caution">
    <text evidence="2">The sequence shown here is derived from an EMBL/GenBank/DDBJ whole genome shotgun (WGS) entry which is preliminary data.</text>
</comment>
<dbReference type="AlphaFoldDB" id="A0A512CIM5"/>